<evidence type="ECO:0000313" key="2">
    <source>
        <dbReference type="EMBL" id="KAE7996274.1"/>
    </source>
</evidence>
<dbReference type="InterPro" id="IPR036249">
    <property type="entry name" value="Thioredoxin-like_sf"/>
</dbReference>
<dbReference type="InterPro" id="IPR050620">
    <property type="entry name" value="Thioredoxin_H-type-like"/>
</dbReference>
<evidence type="ECO:0000313" key="3">
    <source>
        <dbReference type="Proteomes" id="UP000327013"/>
    </source>
</evidence>
<dbReference type="PANTHER" id="PTHR10438:SF460">
    <property type="entry name" value="THIOREDOXIN"/>
    <property type="match status" value="1"/>
</dbReference>
<evidence type="ECO:0000259" key="1">
    <source>
        <dbReference type="Pfam" id="PF00085"/>
    </source>
</evidence>
<proteinExistence type="predicted"/>
<protein>
    <recommendedName>
        <fullName evidence="1">Thioredoxin domain-containing protein</fullName>
    </recommendedName>
</protein>
<gene>
    <name evidence="2" type="ORF">FH972_001008</name>
</gene>
<dbReference type="PANTHER" id="PTHR10438">
    <property type="entry name" value="THIOREDOXIN"/>
    <property type="match status" value="1"/>
</dbReference>
<dbReference type="Gene3D" id="3.40.30.10">
    <property type="entry name" value="Glutaredoxin"/>
    <property type="match status" value="1"/>
</dbReference>
<reference evidence="2 3" key="1">
    <citation type="submission" date="2019-06" db="EMBL/GenBank/DDBJ databases">
        <title>A chromosomal-level reference genome of Carpinus fangiana (Coryloideae, Betulaceae).</title>
        <authorList>
            <person name="Yang X."/>
            <person name="Wang Z."/>
            <person name="Zhang L."/>
            <person name="Hao G."/>
            <person name="Liu J."/>
            <person name="Yang Y."/>
        </authorList>
    </citation>
    <scope>NUCLEOTIDE SEQUENCE [LARGE SCALE GENOMIC DNA]</scope>
    <source>
        <strain evidence="2">Cfa_2016G</strain>
        <tissue evidence="2">Leaf</tissue>
    </source>
</reference>
<sequence length="127" mass="14487">MEISLIISDNLPRDQVIRISTASELETQLNDASKTSRLAILYFSDHRCHLYSLLYTSLTAKYPKVVFLQVDVVEGSAQSGALAADWDVRKFPYFIFFKRGKAVDKYVAAFSVGLRRKIAQHLRRRCA</sequence>
<dbReference type="InterPro" id="IPR013766">
    <property type="entry name" value="Thioredoxin_domain"/>
</dbReference>
<dbReference type="EMBL" id="CM017321">
    <property type="protein sequence ID" value="KAE7996274.1"/>
    <property type="molecule type" value="Genomic_DNA"/>
</dbReference>
<feature type="domain" description="Thioredoxin" evidence="1">
    <location>
        <begin position="47"/>
        <end position="111"/>
    </location>
</feature>
<dbReference type="OrthoDB" id="2121326at2759"/>
<dbReference type="SUPFAM" id="SSF52833">
    <property type="entry name" value="Thioredoxin-like"/>
    <property type="match status" value="1"/>
</dbReference>
<name>A0A5N6QD40_9ROSI</name>
<dbReference type="AlphaFoldDB" id="A0A5N6QD40"/>
<dbReference type="Pfam" id="PF00085">
    <property type="entry name" value="Thioredoxin"/>
    <property type="match status" value="1"/>
</dbReference>
<dbReference type="Proteomes" id="UP000327013">
    <property type="component" value="Chromosome 1"/>
</dbReference>
<accession>A0A5N6QD40</accession>
<keyword evidence="3" id="KW-1185">Reference proteome</keyword>
<dbReference type="CDD" id="cd02947">
    <property type="entry name" value="TRX_family"/>
    <property type="match status" value="1"/>
</dbReference>
<organism evidence="2 3">
    <name type="scientific">Carpinus fangiana</name>
    <dbReference type="NCBI Taxonomy" id="176857"/>
    <lineage>
        <taxon>Eukaryota</taxon>
        <taxon>Viridiplantae</taxon>
        <taxon>Streptophyta</taxon>
        <taxon>Embryophyta</taxon>
        <taxon>Tracheophyta</taxon>
        <taxon>Spermatophyta</taxon>
        <taxon>Magnoliopsida</taxon>
        <taxon>eudicotyledons</taxon>
        <taxon>Gunneridae</taxon>
        <taxon>Pentapetalae</taxon>
        <taxon>rosids</taxon>
        <taxon>fabids</taxon>
        <taxon>Fagales</taxon>
        <taxon>Betulaceae</taxon>
        <taxon>Carpinus</taxon>
    </lineage>
</organism>